<evidence type="ECO:0000313" key="12">
    <source>
        <dbReference type="Proteomes" id="UP000199008"/>
    </source>
</evidence>
<dbReference type="InterPro" id="IPR003439">
    <property type="entry name" value="ABC_transporter-like_ATP-bd"/>
</dbReference>
<dbReference type="PROSITE" id="PS00211">
    <property type="entry name" value="ABC_TRANSPORTER_1"/>
    <property type="match status" value="1"/>
</dbReference>
<evidence type="ECO:0000313" key="11">
    <source>
        <dbReference type="EMBL" id="SDK97469.1"/>
    </source>
</evidence>
<dbReference type="InterPro" id="IPR027417">
    <property type="entry name" value="P-loop_NTPase"/>
</dbReference>
<protein>
    <submittedName>
        <fullName evidence="11">Iron complex transport system ATP-binding protein</fullName>
    </submittedName>
</protein>
<dbReference type="GO" id="GO:0005524">
    <property type="term" value="F:ATP binding"/>
    <property type="evidence" value="ECO:0007669"/>
    <property type="project" value="UniProtKB-KW"/>
</dbReference>
<evidence type="ECO:0000256" key="3">
    <source>
        <dbReference type="ARBA" id="ARBA00022475"/>
    </source>
</evidence>
<gene>
    <name evidence="11" type="ORF">SAMN05216216_11613</name>
</gene>
<evidence type="ECO:0000256" key="8">
    <source>
        <dbReference type="ARBA" id="ARBA00023065"/>
    </source>
</evidence>
<evidence type="ECO:0000256" key="2">
    <source>
        <dbReference type="ARBA" id="ARBA00022448"/>
    </source>
</evidence>
<dbReference type="STRING" id="576118.SAMN05216216_11613"/>
<proteinExistence type="predicted"/>
<dbReference type="InterPro" id="IPR017871">
    <property type="entry name" value="ABC_transporter-like_CS"/>
</dbReference>
<dbReference type="PANTHER" id="PTHR42771:SF4">
    <property type="entry name" value="IRON(3+)-HYDROXAMATE IMPORT ATP-BINDING PROTEIN FHUC"/>
    <property type="match status" value="1"/>
</dbReference>
<keyword evidence="9" id="KW-0472">Membrane</keyword>
<dbReference type="GO" id="GO:0006826">
    <property type="term" value="P:iron ion transport"/>
    <property type="evidence" value="ECO:0007669"/>
    <property type="project" value="UniProtKB-KW"/>
</dbReference>
<dbReference type="PANTHER" id="PTHR42771">
    <property type="entry name" value="IRON(3+)-HYDROXAMATE IMPORT ATP-BINDING PROTEIN FHUC"/>
    <property type="match status" value="1"/>
</dbReference>
<dbReference type="AlphaFoldDB" id="A0A1G9G9V3"/>
<dbReference type="Pfam" id="PF00005">
    <property type="entry name" value="ABC_tran"/>
    <property type="match status" value="1"/>
</dbReference>
<keyword evidence="3" id="KW-1003">Cell membrane</keyword>
<keyword evidence="2" id="KW-0813">Transport</keyword>
<sequence>MNAIDIKDVKVGYTKRTVIDELSVTIPENKITTIIGPNGCGKSTLIKTIARILKAEEGAIYLDGTSIQKMDTREIAKQMAILPQSADSPAGLSVFELVSYGRFPYRRRMGSMTAEDYEYINWAIEVTGLQSFRDRPISEMSGGQRQRVWIAMSLAQGTEILVLDEPTTYLDLAHQLDVLMLLDKLNKLEKRTIVMVLHDLNHASRFSDYMIAMREGEIITDGPPEEVMTKDNLRDIFNIEADLTDCPYSGNPVYLSYHLSGSDDHLPSRNDDREVM</sequence>
<accession>A0A1G9G9V3</accession>
<dbReference type="GO" id="GO:0016887">
    <property type="term" value="F:ATP hydrolysis activity"/>
    <property type="evidence" value="ECO:0007669"/>
    <property type="project" value="InterPro"/>
</dbReference>
<evidence type="ECO:0000256" key="4">
    <source>
        <dbReference type="ARBA" id="ARBA00022496"/>
    </source>
</evidence>
<dbReference type="SUPFAM" id="SSF52540">
    <property type="entry name" value="P-loop containing nucleoside triphosphate hydrolases"/>
    <property type="match status" value="1"/>
</dbReference>
<keyword evidence="4" id="KW-0410">Iron transport</keyword>
<dbReference type="CDD" id="cd03214">
    <property type="entry name" value="ABC_Iron-Siderophores_B12_Hemin"/>
    <property type="match status" value="1"/>
</dbReference>
<name>A0A1G9G9V3_9BACL</name>
<dbReference type="Proteomes" id="UP000199008">
    <property type="component" value="Unassembled WGS sequence"/>
</dbReference>
<dbReference type="PROSITE" id="PS50893">
    <property type="entry name" value="ABC_TRANSPORTER_2"/>
    <property type="match status" value="1"/>
</dbReference>
<dbReference type="Gene3D" id="3.40.50.300">
    <property type="entry name" value="P-loop containing nucleotide triphosphate hydrolases"/>
    <property type="match status" value="1"/>
</dbReference>
<dbReference type="FunFam" id="3.40.50.300:FF:000134">
    <property type="entry name" value="Iron-enterobactin ABC transporter ATP-binding protein"/>
    <property type="match status" value="1"/>
</dbReference>
<dbReference type="InterPro" id="IPR003593">
    <property type="entry name" value="AAA+_ATPase"/>
</dbReference>
<comment type="subcellular location">
    <subcellularLocation>
        <location evidence="1">Cell membrane</location>
        <topology evidence="1">Peripheral membrane protein</topology>
    </subcellularLocation>
</comment>
<dbReference type="SMART" id="SM00382">
    <property type="entry name" value="AAA"/>
    <property type="match status" value="1"/>
</dbReference>
<keyword evidence="5" id="KW-0547">Nucleotide-binding</keyword>
<organism evidence="11 12">
    <name type="scientific">Lacicoccus qingdaonensis</name>
    <dbReference type="NCBI Taxonomy" id="576118"/>
    <lineage>
        <taxon>Bacteria</taxon>
        <taxon>Bacillati</taxon>
        <taxon>Bacillota</taxon>
        <taxon>Bacilli</taxon>
        <taxon>Bacillales</taxon>
        <taxon>Salinicoccaceae</taxon>
        <taxon>Lacicoccus</taxon>
    </lineage>
</organism>
<keyword evidence="12" id="KW-1185">Reference proteome</keyword>
<dbReference type="RefSeq" id="WP_092986788.1">
    <property type="nucleotide sequence ID" value="NZ_FNFY01000016.1"/>
</dbReference>
<dbReference type="InterPro" id="IPR051535">
    <property type="entry name" value="Siderophore_ABC-ATPase"/>
</dbReference>
<dbReference type="OrthoDB" id="9787851at2"/>
<keyword evidence="8" id="KW-0406">Ion transport</keyword>
<keyword evidence="7" id="KW-0408">Iron</keyword>
<keyword evidence="6 11" id="KW-0067">ATP-binding</keyword>
<dbReference type="GO" id="GO:0005886">
    <property type="term" value="C:plasma membrane"/>
    <property type="evidence" value="ECO:0007669"/>
    <property type="project" value="UniProtKB-SubCell"/>
</dbReference>
<dbReference type="EMBL" id="FNFY01000016">
    <property type="protein sequence ID" value="SDK97469.1"/>
    <property type="molecule type" value="Genomic_DNA"/>
</dbReference>
<evidence type="ECO:0000256" key="6">
    <source>
        <dbReference type="ARBA" id="ARBA00022840"/>
    </source>
</evidence>
<evidence type="ECO:0000256" key="9">
    <source>
        <dbReference type="ARBA" id="ARBA00023136"/>
    </source>
</evidence>
<feature type="domain" description="ABC transporter" evidence="10">
    <location>
        <begin position="4"/>
        <end position="240"/>
    </location>
</feature>
<evidence type="ECO:0000256" key="5">
    <source>
        <dbReference type="ARBA" id="ARBA00022741"/>
    </source>
</evidence>
<evidence type="ECO:0000256" key="1">
    <source>
        <dbReference type="ARBA" id="ARBA00004202"/>
    </source>
</evidence>
<evidence type="ECO:0000256" key="7">
    <source>
        <dbReference type="ARBA" id="ARBA00023004"/>
    </source>
</evidence>
<evidence type="ECO:0000259" key="10">
    <source>
        <dbReference type="PROSITE" id="PS50893"/>
    </source>
</evidence>
<reference evidence="12" key="1">
    <citation type="submission" date="2016-10" db="EMBL/GenBank/DDBJ databases">
        <authorList>
            <person name="Varghese N."/>
            <person name="Submissions S."/>
        </authorList>
    </citation>
    <scope>NUCLEOTIDE SEQUENCE [LARGE SCALE GENOMIC DNA]</scope>
    <source>
        <strain evidence="12">CGMCC 1.8895</strain>
    </source>
</reference>